<evidence type="ECO:0000256" key="3">
    <source>
        <dbReference type="ARBA" id="ARBA00022475"/>
    </source>
</evidence>
<evidence type="ECO:0000256" key="5">
    <source>
        <dbReference type="ARBA" id="ARBA00022989"/>
    </source>
</evidence>
<dbReference type="NCBIfam" id="TIGR01528">
    <property type="entry name" value="NMN_trans_PnuC"/>
    <property type="match status" value="1"/>
</dbReference>
<feature type="transmembrane region" description="Helical" evidence="7">
    <location>
        <begin position="185"/>
        <end position="205"/>
    </location>
</feature>
<keyword evidence="4 7" id="KW-0812">Transmembrane</keyword>
<keyword evidence="6 7" id="KW-0472">Membrane</keyword>
<keyword evidence="5 7" id="KW-1133">Transmembrane helix</keyword>
<dbReference type="EMBL" id="BK015867">
    <property type="protein sequence ID" value="DAD70510.1"/>
    <property type="molecule type" value="Genomic_DNA"/>
</dbReference>
<protein>
    <submittedName>
        <fullName evidence="8">Nicotinamide mononucleotide transporter PnuC</fullName>
    </submittedName>
</protein>
<accession>A0A8S5LKL4</accession>
<name>A0A8S5LKL4_9CAUD</name>
<feature type="transmembrane region" description="Helical" evidence="7">
    <location>
        <begin position="161"/>
        <end position="178"/>
    </location>
</feature>
<dbReference type="InterPro" id="IPR006419">
    <property type="entry name" value="NMN_transpt_PnuC"/>
</dbReference>
<evidence type="ECO:0000256" key="2">
    <source>
        <dbReference type="ARBA" id="ARBA00022448"/>
    </source>
</evidence>
<evidence type="ECO:0000313" key="8">
    <source>
        <dbReference type="EMBL" id="DAD70510.1"/>
    </source>
</evidence>
<keyword evidence="2" id="KW-0813">Transport</keyword>
<feature type="transmembrane region" description="Helical" evidence="7">
    <location>
        <begin position="134"/>
        <end position="155"/>
    </location>
</feature>
<feature type="transmembrane region" description="Helical" evidence="7">
    <location>
        <begin position="75"/>
        <end position="91"/>
    </location>
</feature>
<evidence type="ECO:0000256" key="4">
    <source>
        <dbReference type="ARBA" id="ARBA00022692"/>
    </source>
</evidence>
<reference evidence="8" key="1">
    <citation type="journal article" date="2021" name="Proc. Natl. Acad. Sci. U.S.A.">
        <title>A Catalog of Tens of Thousands of Viruses from Human Metagenomes Reveals Hidden Associations with Chronic Diseases.</title>
        <authorList>
            <person name="Tisza M.J."/>
            <person name="Buck C.B."/>
        </authorList>
    </citation>
    <scope>NUCLEOTIDE SEQUENCE</scope>
    <source>
        <strain evidence="8">CtcPV5</strain>
    </source>
</reference>
<keyword evidence="3" id="KW-1003">Cell membrane</keyword>
<dbReference type="Pfam" id="PF04973">
    <property type="entry name" value="NMN_transporter"/>
    <property type="match status" value="1"/>
</dbReference>
<sequence>MGRRVILMQYIKWLRDEIKSINTAGAVMLAFMIGVQLALLLSGDITGNALITFVATIIGSACTVYMMIGRPINGLLGLISAIGFIYIHYTAGHYASVLDQLVFVALIDVPLLIKWRTWGHRVEGGVKFLTRRGWLLTIIGMLAAWAVATYAYTQLGDTNPLWDSLSLTIGAIASVYVFKGYGDSYTLWLLSDFANIALWATALAANYSASALPMLLTMSFYLATALYGRFVSVWSKRKI</sequence>
<organism evidence="8">
    <name type="scientific">Siphoviridae sp. ctcPV5</name>
    <dbReference type="NCBI Taxonomy" id="2827582"/>
    <lineage>
        <taxon>Viruses</taxon>
        <taxon>Duplodnaviria</taxon>
        <taxon>Heunggongvirae</taxon>
        <taxon>Uroviricota</taxon>
        <taxon>Caudoviricetes</taxon>
    </lineage>
</organism>
<feature type="transmembrane region" description="Helical" evidence="7">
    <location>
        <begin position="21"/>
        <end position="43"/>
    </location>
</feature>
<dbReference type="PANTHER" id="PTHR36122:SF2">
    <property type="entry name" value="NICOTINAMIDE RIBOSIDE TRANSPORTER PNUC"/>
    <property type="match status" value="1"/>
</dbReference>
<feature type="transmembrane region" description="Helical" evidence="7">
    <location>
        <begin position="97"/>
        <end position="113"/>
    </location>
</feature>
<comment type="subcellular location">
    <subcellularLocation>
        <location evidence="1">Cell membrane</location>
        <topology evidence="1">Multi-pass membrane protein</topology>
    </subcellularLocation>
</comment>
<evidence type="ECO:0000256" key="7">
    <source>
        <dbReference type="SAM" id="Phobius"/>
    </source>
</evidence>
<evidence type="ECO:0000256" key="1">
    <source>
        <dbReference type="ARBA" id="ARBA00004651"/>
    </source>
</evidence>
<evidence type="ECO:0000256" key="6">
    <source>
        <dbReference type="ARBA" id="ARBA00023136"/>
    </source>
</evidence>
<dbReference type="GO" id="GO:0034257">
    <property type="term" value="F:nicotinamide riboside transmembrane transporter activity"/>
    <property type="evidence" value="ECO:0007669"/>
    <property type="project" value="InterPro"/>
</dbReference>
<feature type="transmembrane region" description="Helical" evidence="7">
    <location>
        <begin position="49"/>
        <end position="68"/>
    </location>
</feature>
<dbReference type="PANTHER" id="PTHR36122">
    <property type="entry name" value="NICOTINAMIDE RIBOSIDE TRANSPORTER PNUC"/>
    <property type="match status" value="1"/>
</dbReference>
<dbReference type="GO" id="GO:0005886">
    <property type="term" value="C:plasma membrane"/>
    <property type="evidence" value="ECO:0007669"/>
    <property type="project" value="UniProtKB-SubCell"/>
</dbReference>
<feature type="transmembrane region" description="Helical" evidence="7">
    <location>
        <begin position="211"/>
        <end position="230"/>
    </location>
</feature>
<proteinExistence type="predicted"/>